<dbReference type="OrthoDB" id="2106152at2759"/>
<dbReference type="InterPro" id="IPR008775">
    <property type="entry name" value="Phytyl_CoA_dOase-like"/>
</dbReference>
<protein>
    <recommendedName>
        <fullName evidence="3">Phytanoyl-CoA dioxygenase</fullName>
    </recommendedName>
</protein>
<dbReference type="PANTHER" id="PTHR40470:SF1">
    <property type="entry name" value="PHYTANOYL-COA DIOXYGENASE FAMILY PROTEIN (AFU_ORTHOLOGUE AFUA_2G15850)"/>
    <property type="match status" value="1"/>
</dbReference>
<dbReference type="RefSeq" id="XP_007926947.1">
    <property type="nucleotide sequence ID" value="XM_007928756.1"/>
</dbReference>
<dbReference type="KEGG" id="pfj:MYCFIDRAFT_32219"/>
<evidence type="ECO:0000313" key="2">
    <source>
        <dbReference type="Proteomes" id="UP000016932"/>
    </source>
</evidence>
<keyword evidence="2" id="KW-1185">Reference proteome</keyword>
<dbReference type="SUPFAM" id="SSF51197">
    <property type="entry name" value="Clavaminate synthase-like"/>
    <property type="match status" value="1"/>
</dbReference>
<dbReference type="PANTHER" id="PTHR40470">
    <property type="entry name" value="PHYTANOYL-COA DIOXYGENASE FAMILY PROTEIN (AFU_ORTHOLOGUE AFUA_2G15850)"/>
    <property type="match status" value="1"/>
</dbReference>
<organism evidence="1 2">
    <name type="scientific">Pseudocercospora fijiensis (strain CIRAD86)</name>
    <name type="common">Black leaf streak disease fungus</name>
    <name type="synonym">Mycosphaerella fijiensis</name>
    <dbReference type="NCBI Taxonomy" id="383855"/>
    <lineage>
        <taxon>Eukaryota</taxon>
        <taxon>Fungi</taxon>
        <taxon>Dikarya</taxon>
        <taxon>Ascomycota</taxon>
        <taxon>Pezizomycotina</taxon>
        <taxon>Dothideomycetes</taxon>
        <taxon>Dothideomycetidae</taxon>
        <taxon>Mycosphaerellales</taxon>
        <taxon>Mycosphaerellaceae</taxon>
        <taxon>Pseudocercospora</taxon>
    </lineage>
</organism>
<dbReference type="HOGENOM" id="CLU_056749_0_0_1"/>
<name>M3ABA6_PSEFD</name>
<evidence type="ECO:0008006" key="3">
    <source>
        <dbReference type="Google" id="ProtNLM"/>
    </source>
</evidence>
<reference evidence="1 2" key="1">
    <citation type="journal article" date="2012" name="PLoS Pathog.">
        <title>Diverse lifestyles and strategies of plant pathogenesis encoded in the genomes of eighteen Dothideomycetes fungi.</title>
        <authorList>
            <person name="Ohm R.A."/>
            <person name="Feau N."/>
            <person name="Henrissat B."/>
            <person name="Schoch C.L."/>
            <person name="Horwitz B.A."/>
            <person name="Barry K.W."/>
            <person name="Condon B.J."/>
            <person name="Copeland A.C."/>
            <person name="Dhillon B."/>
            <person name="Glaser F."/>
            <person name="Hesse C.N."/>
            <person name="Kosti I."/>
            <person name="LaButti K."/>
            <person name="Lindquist E.A."/>
            <person name="Lucas S."/>
            <person name="Salamov A.A."/>
            <person name="Bradshaw R.E."/>
            <person name="Ciuffetti L."/>
            <person name="Hamelin R.C."/>
            <person name="Kema G.H.J."/>
            <person name="Lawrence C."/>
            <person name="Scott J.A."/>
            <person name="Spatafora J.W."/>
            <person name="Turgeon B.G."/>
            <person name="de Wit P.J.G.M."/>
            <person name="Zhong S."/>
            <person name="Goodwin S.B."/>
            <person name="Grigoriev I.V."/>
        </authorList>
    </citation>
    <scope>NUCLEOTIDE SEQUENCE [LARGE SCALE GENOMIC DNA]</scope>
    <source>
        <strain evidence="1 2">CIRAD86</strain>
    </source>
</reference>
<dbReference type="GeneID" id="19338844"/>
<evidence type="ECO:0000313" key="1">
    <source>
        <dbReference type="EMBL" id="EME81866.1"/>
    </source>
</evidence>
<dbReference type="eggNOG" id="ENOG502SK8A">
    <property type="taxonomic scope" value="Eukaryota"/>
</dbReference>
<dbReference type="AlphaFoldDB" id="M3ABA6"/>
<accession>M3ABA6</accession>
<dbReference type="EMBL" id="KB446559">
    <property type="protein sequence ID" value="EME81866.1"/>
    <property type="molecule type" value="Genomic_DNA"/>
</dbReference>
<sequence>MPPAELRAALDRDGFVRIPQAFTLSEVEHFRAACQRTVAAARNGQWKYVRTLPKQFPPWNPSSFSTIALTFIACLWGVQHLLHPDMPERNTFAESYFGDKMVDAVTSLLDCSRDDLVMELYNMLVTPHYDWSLRWHRDDIGPDISPEEELERLQEPMLHAQWNLALCEDQSLIVVPGSHKRARTPMERGADPYEDDMPGQLAVKVYPGDIVFYNNNLLHRGVYDSRTERMTLHGTIGMKGSDPARARNILQHGIGKWAAQCDFHALPRDIAKLAENMKQRLLQMGSGDDVGFSQQDS</sequence>
<dbReference type="Pfam" id="PF05721">
    <property type="entry name" value="PhyH"/>
    <property type="match status" value="1"/>
</dbReference>
<proteinExistence type="predicted"/>
<gene>
    <name evidence="1" type="ORF">MYCFIDRAFT_32219</name>
</gene>
<dbReference type="Proteomes" id="UP000016932">
    <property type="component" value="Unassembled WGS sequence"/>
</dbReference>
<dbReference type="VEuPathDB" id="FungiDB:MYCFIDRAFT_32219"/>
<dbReference type="Gene3D" id="2.60.120.620">
    <property type="entry name" value="q2cbj1_9rhob like domain"/>
    <property type="match status" value="1"/>
</dbReference>
<dbReference type="STRING" id="383855.M3ABA6"/>